<dbReference type="Proteomes" id="UP000635726">
    <property type="component" value="Unassembled WGS sequence"/>
</dbReference>
<comment type="caution">
    <text evidence="1">The sequence shown here is derived from an EMBL/GenBank/DDBJ whole genome shotgun (WGS) entry which is preliminary data.</text>
</comment>
<protein>
    <submittedName>
        <fullName evidence="1">Uncharacterized protein</fullName>
    </submittedName>
</protein>
<name>A0A917PLR8_9DEIO</name>
<dbReference type="AlphaFoldDB" id="A0A917PLR8"/>
<dbReference type="EMBL" id="BMOE01000011">
    <property type="protein sequence ID" value="GGJ83378.1"/>
    <property type="molecule type" value="Genomic_DNA"/>
</dbReference>
<reference evidence="1" key="1">
    <citation type="journal article" date="2014" name="Int. J. Syst. Evol. Microbiol.">
        <title>Complete genome sequence of Corynebacterium casei LMG S-19264T (=DSM 44701T), isolated from a smear-ripened cheese.</title>
        <authorList>
            <consortium name="US DOE Joint Genome Institute (JGI-PGF)"/>
            <person name="Walter F."/>
            <person name="Albersmeier A."/>
            <person name="Kalinowski J."/>
            <person name="Ruckert C."/>
        </authorList>
    </citation>
    <scope>NUCLEOTIDE SEQUENCE</scope>
    <source>
        <strain evidence="1">JCM 14371</strain>
    </source>
</reference>
<organism evidence="1 2">
    <name type="scientific">Deinococcus aquiradiocola</name>
    <dbReference type="NCBI Taxonomy" id="393059"/>
    <lineage>
        <taxon>Bacteria</taxon>
        <taxon>Thermotogati</taxon>
        <taxon>Deinococcota</taxon>
        <taxon>Deinococci</taxon>
        <taxon>Deinococcales</taxon>
        <taxon>Deinococcaceae</taxon>
        <taxon>Deinococcus</taxon>
    </lineage>
</organism>
<keyword evidence="2" id="KW-1185">Reference proteome</keyword>
<dbReference type="RefSeq" id="WP_188964020.1">
    <property type="nucleotide sequence ID" value="NZ_BMOE01000011.1"/>
</dbReference>
<proteinExistence type="predicted"/>
<evidence type="ECO:0000313" key="1">
    <source>
        <dbReference type="EMBL" id="GGJ83378.1"/>
    </source>
</evidence>
<evidence type="ECO:0000313" key="2">
    <source>
        <dbReference type="Proteomes" id="UP000635726"/>
    </source>
</evidence>
<reference evidence="1" key="2">
    <citation type="submission" date="2020-09" db="EMBL/GenBank/DDBJ databases">
        <authorList>
            <person name="Sun Q."/>
            <person name="Ohkuma M."/>
        </authorList>
    </citation>
    <scope>NUCLEOTIDE SEQUENCE</scope>
    <source>
        <strain evidence="1">JCM 14371</strain>
    </source>
</reference>
<accession>A0A917PLR8</accession>
<sequence>MNRLAPDIVTLRVAHCRAEHAANGEQYHLAVMHYRTCLEAAERREDCQAVRFFALRLAHCYDSMGLTHKAQEFRALGDCDSGSLIS</sequence>
<gene>
    <name evidence="1" type="ORF">GCM10008939_29080</name>
</gene>